<feature type="compositionally biased region" description="Low complexity" evidence="1">
    <location>
        <begin position="128"/>
        <end position="195"/>
    </location>
</feature>
<feature type="region of interest" description="Disordered" evidence="1">
    <location>
        <begin position="111"/>
        <end position="218"/>
    </location>
</feature>
<proteinExistence type="predicted"/>
<dbReference type="Gene3D" id="2.120.10.30">
    <property type="entry name" value="TolB, C-terminal domain"/>
    <property type="match status" value="1"/>
</dbReference>
<sequence>MQKNYALEAYKWQRLWYDNPHGNVNQNSLLPTSAVYYPERGYLFIGIKRDCQGIPATLNVIDVKKHRPGSSPPLTPYPNYELNEIPIYPTNQHFARSLPESEFGENVQATNVETKWLPRPGTHAVSISGSATSSTTSSHSTSASSSASSSSNSSSSNSSNSSSSHSNQSQSNQSQSNQSSGQSSQSHQGNQAGGSATQGSPSSSHSAPQTPMGQFPPV</sequence>
<keyword evidence="3" id="KW-1185">Reference proteome</keyword>
<evidence type="ECO:0000313" key="2">
    <source>
        <dbReference type="EnsemblMetazoa" id="LLOJ001470-PA"/>
    </source>
</evidence>
<feature type="compositionally biased region" description="Polar residues" evidence="1">
    <location>
        <begin position="197"/>
        <end position="212"/>
    </location>
</feature>
<name>A0A1B0CBH1_LUTLO</name>
<dbReference type="Proteomes" id="UP000092461">
    <property type="component" value="Unassembled WGS sequence"/>
</dbReference>
<dbReference type="InterPro" id="IPR011042">
    <property type="entry name" value="6-blade_b-propeller_TolB-like"/>
</dbReference>
<evidence type="ECO:0000313" key="3">
    <source>
        <dbReference type="Proteomes" id="UP000092461"/>
    </source>
</evidence>
<protein>
    <submittedName>
        <fullName evidence="2">Uncharacterized protein</fullName>
    </submittedName>
</protein>
<reference evidence="2" key="1">
    <citation type="submission" date="2020-05" db="UniProtKB">
        <authorList>
            <consortium name="EnsemblMetazoa"/>
        </authorList>
    </citation>
    <scope>IDENTIFICATION</scope>
    <source>
        <strain evidence="2">Jacobina</strain>
    </source>
</reference>
<organism evidence="2 3">
    <name type="scientific">Lutzomyia longipalpis</name>
    <name type="common">Sand fly</name>
    <dbReference type="NCBI Taxonomy" id="7200"/>
    <lineage>
        <taxon>Eukaryota</taxon>
        <taxon>Metazoa</taxon>
        <taxon>Ecdysozoa</taxon>
        <taxon>Arthropoda</taxon>
        <taxon>Hexapoda</taxon>
        <taxon>Insecta</taxon>
        <taxon>Pterygota</taxon>
        <taxon>Neoptera</taxon>
        <taxon>Endopterygota</taxon>
        <taxon>Diptera</taxon>
        <taxon>Nematocera</taxon>
        <taxon>Psychodoidea</taxon>
        <taxon>Psychodidae</taxon>
        <taxon>Lutzomyia</taxon>
        <taxon>Lutzomyia</taxon>
    </lineage>
</organism>
<dbReference type="VEuPathDB" id="VectorBase:LLOJ001470"/>
<dbReference type="EnsemblMetazoa" id="LLOJ001470-RA">
    <property type="protein sequence ID" value="LLOJ001470-PA"/>
    <property type="gene ID" value="LLOJ001470"/>
</dbReference>
<dbReference type="VEuPathDB" id="VectorBase:LLONM1_010566"/>
<dbReference type="AlphaFoldDB" id="A0A1B0CBH1"/>
<dbReference type="EMBL" id="AJWK01005149">
    <property type="status" value="NOT_ANNOTATED_CDS"/>
    <property type="molecule type" value="Genomic_DNA"/>
</dbReference>
<accession>A0A1B0CBH1</accession>
<evidence type="ECO:0000256" key="1">
    <source>
        <dbReference type="SAM" id="MobiDB-lite"/>
    </source>
</evidence>